<evidence type="ECO:0000313" key="3">
    <source>
        <dbReference type="Proteomes" id="UP001642540"/>
    </source>
</evidence>
<reference evidence="2 3" key="1">
    <citation type="submission" date="2024-08" db="EMBL/GenBank/DDBJ databases">
        <authorList>
            <person name="Cucini C."/>
            <person name="Frati F."/>
        </authorList>
    </citation>
    <scope>NUCLEOTIDE SEQUENCE [LARGE SCALE GENOMIC DNA]</scope>
</reference>
<keyword evidence="1" id="KW-0472">Membrane</keyword>
<dbReference type="Proteomes" id="UP001642540">
    <property type="component" value="Unassembled WGS sequence"/>
</dbReference>
<comment type="caution">
    <text evidence="2">The sequence shown here is derived from an EMBL/GenBank/DDBJ whole genome shotgun (WGS) entry which is preliminary data.</text>
</comment>
<feature type="transmembrane region" description="Helical" evidence="1">
    <location>
        <begin position="39"/>
        <end position="59"/>
    </location>
</feature>
<evidence type="ECO:0000256" key="1">
    <source>
        <dbReference type="SAM" id="Phobius"/>
    </source>
</evidence>
<keyword evidence="3" id="KW-1185">Reference proteome</keyword>
<name>A0ABP1QRV4_9HEXA</name>
<accession>A0ABP1QRV4</accession>
<evidence type="ECO:0000313" key="2">
    <source>
        <dbReference type="EMBL" id="CAL8110240.1"/>
    </source>
</evidence>
<organism evidence="2 3">
    <name type="scientific">Orchesella dallaii</name>
    <dbReference type="NCBI Taxonomy" id="48710"/>
    <lineage>
        <taxon>Eukaryota</taxon>
        <taxon>Metazoa</taxon>
        <taxon>Ecdysozoa</taxon>
        <taxon>Arthropoda</taxon>
        <taxon>Hexapoda</taxon>
        <taxon>Collembola</taxon>
        <taxon>Entomobryomorpha</taxon>
        <taxon>Entomobryoidea</taxon>
        <taxon>Orchesellidae</taxon>
        <taxon>Orchesellinae</taxon>
        <taxon>Orchesella</taxon>
    </lineage>
</organism>
<feature type="transmembrane region" description="Helical" evidence="1">
    <location>
        <begin position="71"/>
        <end position="90"/>
    </location>
</feature>
<dbReference type="EMBL" id="CAXLJM020000043">
    <property type="protein sequence ID" value="CAL8110240.1"/>
    <property type="molecule type" value="Genomic_DNA"/>
</dbReference>
<keyword evidence="1" id="KW-1133">Transmembrane helix</keyword>
<keyword evidence="1" id="KW-0812">Transmembrane</keyword>
<proteinExistence type="predicted"/>
<sequence length="161" mass="18174">MGKNSSLTSNWALKDLEETLLLYSKLRVLNTMYDNCFRYTFHPVFNTICGAMCVICLFLLMKTSTISDVSVFGLCFFLGAGCISVMVAVAKLTSCISTDSKNLQNSIQKRVRNQLQYRVTKAFSTFGIEMGDFHRMQRGTPLVLLKILFDTTTTMLLSIDF</sequence>
<gene>
    <name evidence="2" type="ORF">ODALV1_LOCUS14074</name>
</gene>
<protein>
    <submittedName>
        <fullName evidence="2">Uncharacterized protein</fullName>
    </submittedName>
</protein>